<evidence type="ECO:0000256" key="1">
    <source>
        <dbReference type="ARBA" id="ARBA00004304"/>
    </source>
</evidence>
<keyword evidence="11" id="KW-0066">ATP synthesis</keyword>
<evidence type="ECO:0000256" key="12">
    <source>
        <dbReference type="RuleBase" id="RU003661"/>
    </source>
</evidence>
<protein>
    <recommendedName>
        <fullName evidence="12">ATP synthase complex subunit 8</fullName>
    </recommendedName>
</protein>
<evidence type="ECO:0000313" key="15">
    <source>
        <dbReference type="EMBL" id="AKJ76817.1"/>
    </source>
</evidence>
<accession>A0A0G3F730</accession>
<geneLocation type="mitochondrion" evidence="15"/>
<comment type="subcellular location">
    <subcellularLocation>
        <location evidence="1 12">Mitochondrion membrane</location>
        <topology evidence="1 12">Single-pass membrane protein</topology>
    </subcellularLocation>
</comment>
<keyword evidence="6 12" id="KW-0375">Hydrogen ion transport</keyword>
<keyword evidence="7 14" id="KW-1133">Transmembrane helix</keyword>
<keyword evidence="5 12" id="KW-0812">Transmembrane</keyword>
<gene>
    <name evidence="15" type="primary">ATP8</name>
</gene>
<name>A0A0G3F730_COPTE</name>
<sequence>MPQLNPSPWFFTLLMTWTVLMIIYLNKTLNTLHPNSPMKHQSKENPSTPWIWPWY</sequence>
<keyword evidence="4 12" id="KW-0138">CF(0)</keyword>
<evidence type="ECO:0000256" key="5">
    <source>
        <dbReference type="ARBA" id="ARBA00022692"/>
    </source>
</evidence>
<dbReference type="GO" id="GO:0031966">
    <property type="term" value="C:mitochondrial membrane"/>
    <property type="evidence" value="ECO:0007669"/>
    <property type="project" value="UniProtKB-SubCell"/>
</dbReference>
<evidence type="ECO:0000256" key="11">
    <source>
        <dbReference type="ARBA" id="ARBA00023310"/>
    </source>
</evidence>
<dbReference type="GO" id="GO:0015986">
    <property type="term" value="P:proton motive force-driven ATP synthesis"/>
    <property type="evidence" value="ECO:0007669"/>
    <property type="project" value="InterPro"/>
</dbReference>
<dbReference type="GO" id="GO:0045259">
    <property type="term" value="C:proton-transporting ATP synthase complex"/>
    <property type="evidence" value="ECO:0007669"/>
    <property type="project" value="UniProtKB-KW"/>
</dbReference>
<dbReference type="PANTHER" id="PTHR39937">
    <property type="entry name" value="ATP SYNTHASE PROTEIN 8"/>
    <property type="match status" value="1"/>
</dbReference>
<feature type="region of interest" description="Disordered" evidence="13">
    <location>
        <begin position="35"/>
        <end position="55"/>
    </location>
</feature>
<organism evidence="15">
    <name type="scientific">Cophosaurus texanus</name>
    <name type="common">Greater earless lizard</name>
    <name type="synonym">Holbrookia texana</name>
    <dbReference type="NCBI Taxonomy" id="43588"/>
    <lineage>
        <taxon>Eukaryota</taxon>
        <taxon>Metazoa</taxon>
        <taxon>Chordata</taxon>
        <taxon>Craniata</taxon>
        <taxon>Vertebrata</taxon>
        <taxon>Euteleostomi</taxon>
        <taxon>Lepidosauria</taxon>
        <taxon>Squamata</taxon>
        <taxon>Bifurcata</taxon>
        <taxon>Unidentata</taxon>
        <taxon>Episquamata</taxon>
        <taxon>Toxicofera</taxon>
        <taxon>Iguania</taxon>
        <taxon>Phrynosomatidae</taxon>
        <taxon>Phrynosomatinae</taxon>
        <taxon>Cophosaurus</taxon>
    </lineage>
</organism>
<reference evidence="15" key="1">
    <citation type="journal article" date="2015" name="Genome Biol. Evol.">
        <title>Phylogenomics of phrynosomatid lizards: conflicting signals from sequence capture versus restriction site associated DNA sequencing.</title>
        <authorList>
            <person name="Leache A.D."/>
            <person name="Chavez A.S."/>
            <person name="Jones L.N."/>
            <person name="Grummer J.A."/>
            <person name="Gottscho A.D."/>
            <person name="Linkem C.W."/>
        </authorList>
    </citation>
    <scope>NUCLEOTIDE SEQUENCE</scope>
</reference>
<keyword evidence="10 14" id="KW-0472">Membrane</keyword>
<evidence type="ECO:0000256" key="4">
    <source>
        <dbReference type="ARBA" id="ARBA00022547"/>
    </source>
</evidence>
<evidence type="ECO:0000256" key="10">
    <source>
        <dbReference type="ARBA" id="ARBA00023136"/>
    </source>
</evidence>
<evidence type="ECO:0000256" key="3">
    <source>
        <dbReference type="ARBA" id="ARBA00022448"/>
    </source>
</evidence>
<dbReference type="EMBL" id="KP899450">
    <property type="protein sequence ID" value="AKJ76817.1"/>
    <property type="molecule type" value="Genomic_DNA"/>
</dbReference>
<keyword evidence="8 12" id="KW-0406">Ion transport</keyword>
<comment type="similarity">
    <text evidence="2 12">Belongs to the ATPase protein 8 family.</text>
</comment>
<dbReference type="PANTHER" id="PTHR39937:SF1">
    <property type="entry name" value="ATP SYNTHASE PROTEIN 8"/>
    <property type="match status" value="1"/>
</dbReference>
<evidence type="ECO:0000256" key="2">
    <source>
        <dbReference type="ARBA" id="ARBA00008892"/>
    </source>
</evidence>
<evidence type="ECO:0000256" key="6">
    <source>
        <dbReference type="ARBA" id="ARBA00022781"/>
    </source>
</evidence>
<dbReference type="GO" id="GO:0015078">
    <property type="term" value="F:proton transmembrane transporter activity"/>
    <property type="evidence" value="ECO:0007669"/>
    <property type="project" value="InterPro"/>
</dbReference>
<feature type="transmembrane region" description="Helical" evidence="14">
    <location>
        <begin position="6"/>
        <end position="25"/>
    </location>
</feature>
<evidence type="ECO:0000256" key="14">
    <source>
        <dbReference type="SAM" id="Phobius"/>
    </source>
</evidence>
<keyword evidence="9 12" id="KW-0496">Mitochondrion</keyword>
<dbReference type="InterPro" id="IPR050635">
    <property type="entry name" value="ATPase_protein_8"/>
</dbReference>
<keyword evidence="3 12" id="KW-0813">Transport</keyword>
<dbReference type="InterPro" id="IPR001421">
    <property type="entry name" value="ATP8_metazoa"/>
</dbReference>
<dbReference type="Pfam" id="PF00895">
    <property type="entry name" value="ATP-synt_8"/>
    <property type="match status" value="1"/>
</dbReference>
<dbReference type="AlphaFoldDB" id="A0A0G3F730"/>
<evidence type="ECO:0000256" key="9">
    <source>
        <dbReference type="ARBA" id="ARBA00023128"/>
    </source>
</evidence>
<evidence type="ECO:0000256" key="13">
    <source>
        <dbReference type="SAM" id="MobiDB-lite"/>
    </source>
</evidence>
<proteinExistence type="inferred from homology"/>
<evidence type="ECO:0000256" key="8">
    <source>
        <dbReference type="ARBA" id="ARBA00023065"/>
    </source>
</evidence>
<evidence type="ECO:0000256" key="7">
    <source>
        <dbReference type="ARBA" id="ARBA00022989"/>
    </source>
</evidence>